<sequence length="467" mass="53343">NILFLPFILTFWLAWRYPQAILHPVKAVVRLPRHFLFLLIISPVIAGAVFFITWPYLWQDPLAHTLNIFRYYKEIGTGGLGQPHYLTWGGFNLFPITWIAITTPPIILFLTILGVGGVFLRKEKEKTALLWLIWLIIPILRVSLPGSSIYGGVRQIMEFLPAMALLSGLGAQVLVRLFKRWVGKNFLSQSVLGMVVLLLFIPHLLVMVNLHPNENVYFNIFIGGLQGAQKANIPYYGNSFGNAYYQVVRWLNQNALPGSMVGLIQGTSVNIPVSYFSPHIDYSNSVWSGINRQGEYLVELTHQGNEIAYLFAWEYINRVLIPVYEVSVDGVALAKVWKNDLEHSRPEYLDEQLLSIKDIQRIDDALEIDLKDIVSLSKLKVEFDEQSNCQPFTVGFIQTSVDKINWRTEIEKIPEYQVKSYPSLEDGLLRYIFPANPAKLIRIKTGSTTSCLFKNFKVEMRGFKIDN</sequence>
<accession>A0A0G0U1S2</accession>
<organism evidence="2 3">
    <name type="scientific">Candidatus Daviesbacteria bacterium GW2011_GWA2_40_9</name>
    <dbReference type="NCBI Taxonomy" id="1618424"/>
    <lineage>
        <taxon>Bacteria</taxon>
        <taxon>Candidatus Daviesiibacteriota</taxon>
    </lineage>
</organism>
<name>A0A0G0U1S2_9BACT</name>
<comment type="caution">
    <text evidence="2">The sequence shown here is derived from an EMBL/GenBank/DDBJ whole genome shotgun (WGS) entry which is preliminary data.</text>
</comment>
<feature type="transmembrane region" description="Helical" evidence="1">
    <location>
        <begin position="96"/>
        <end position="120"/>
    </location>
</feature>
<keyword evidence="1" id="KW-1133">Transmembrane helix</keyword>
<dbReference type="EMBL" id="LCAB01000008">
    <property type="protein sequence ID" value="KKR83064.1"/>
    <property type="molecule type" value="Genomic_DNA"/>
</dbReference>
<proteinExistence type="predicted"/>
<evidence type="ECO:0000313" key="3">
    <source>
        <dbReference type="Proteomes" id="UP000034601"/>
    </source>
</evidence>
<feature type="non-terminal residue" evidence="2">
    <location>
        <position position="1"/>
    </location>
</feature>
<protein>
    <recommendedName>
        <fullName evidence="4">Glycosyltransferase RgtA/B/C/D-like domain-containing protein</fullName>
    </recommendedName>
</protein>
<keyword evidence="1" id="KW-0812">Transmembrane</keyword>
<evidence type="ECO:0000256" key="1">
    <source>
        <dbReference type="SAM" id="Phobius"/>
    </source>
</evidence>
<dbReference type="Proteomes" id="UP000034601">
    <property type="component" value="Unassembled WGS sequence"/>
</dbReference>
<feature type="transmembrane region" description="Helical" evidence="1">
    <location>
        <begin position="159"/>
        <end position="178"/>
    </location>
</feature>
<evidence type="ECO:0008006" key="4">
    <source>
        <dbReference type="Google" id="ProtNLM"/>
    </source>
</evidence>
<dbReference type="AlphaFoldDB" id="A0A0G0U1S2"/>
<feature type="transmembrane region" description="Helical" evidence="1">
    <location>
        <begin position="190"/>
        <end position="210"/>
    </location>
</feature>
<feature type="transmembrane region" description="Helical" evidence="1">
    <location>
        <begin position="35"/>
        <end position="57"/>
    </location>
</feature>
<reference evidence="2 3" key="1">
    <citation type="journal article" date="2015" name="Nature">
        <title>rRNA introns, odd ribosomes, and small enigmatic genomes across a large radiation of phyla.</title>
        <authorList>
            <person name="Brown C.T."/>
            <person name="Hug L.A."/>
            <person name="Thomas B.C."/>
            <person name="Sharon I."/>
            <person name="Castelle C.J."/>
            <person name="Singh A."/>
            <person name="Wilkins M.J."/>
            <person name="Williams K.H."/>
            <person name="Banfield J.F."/>
        </authorList>
    </citation>
    <scope>NUCLEOTIDE SEQUENCE [LARGE SCALE GENOMIC DNA]</scope>
</reference>
<evidence type="ECO:0000313" key="2">
    <source>
        <dbReference type="EMBL" id="KKR83064.1"/>
    </source>
</evidence>
<gene>
    <name evidence="2" type="ORF">UU29_C0008G0173</name>
</gene>
<keyword evidence="1" id="KW-0472">Membrane</keyword>
<feature type="transmembrane region" description="Helical" evidence="1">
    <location>
        <begin position="132"/>
        <end position="153"/>
    </location>
</feature>